<evidence type="ECO:0000313" key="3">
    <source>
        <dbReference type="EnsemblPlants" id="AES89981"/>
    </source>
</evidence>
<dbReference type="PaxDb" id="3880-AES89981"/>
<protein>
    <submittedName>
        <fullName evidence="1 3">Uncharacterized protein</fullName>
    </submittedName>
</protein>
<dbReference type="KEGG" id="mtr:11446301"/>
<reference evidence="1 4" key="1">
    <citation type="journal article" date="2011" name="Nature">
        <title>The Medicago genome provides insight into the evolution of rhizobial symbioses.</title>
        <authorList>
            <person name="Young N.D."/>
            <person name="Debelle F."/>
            <person name="Oldroyd G.E."/>
            <person name="Geurts R."/>
            <person name="Cannon S.B."/>
            <person name="Udvardi M.K."/>
            <person name="Benedito V.A."/>
            <person name="Mayer K.F."/>
            <person name="Gouzy J."/>
            <person name="Schoof H."/>
            <person name="Van de Peer Y."/>
            <person name="Proost S."/>
            <person name="Cook D.R."/>
            <person name="Meyers B.C."/>
            <person name="Spannagl M."/>
            <person name="Cheung F."/>
            <person name="De Mita S."/>
            <person name="Krishnakumar V."/>
            <person name="Gundlach H."/>
            <person name="Zhou S."/>
            <person name="Mudge J."/>
            <person name="Bharti A.K."/>
            <person name="Murray J.D."/>
            <person name="Naoumkina M.A."/>
            <person name="Rosen B."/>
            <person name="Silverstein K.A."/>
            <person name="Tang H."/>
            <person name="Rombauts S."/>
            <person name="Zhao P.X."/>
            <person name="Zhou P."/>
            <person name="Barbe V."/>
            <person name="Bardou P."/>
            <person name="Bechner M."/>
            <person name="Bellec A."/>
            <person name="Berger A."/>
            <person name="Berges H."/>
            <person name="Bidwell S."/>
            <person name="Bisseling T."/>
            <person name="Choisne N."/>
            <person name="Couloux A."/>
            <person name="Denny R."/>
            <person name="Deshpande S."/>
            <person name="Dai X."/>
            <person name="Doyle J.J."/>
            <person name="Dudez A.M."/>
            <person name="Farmer A.D."/>
            <person name="Fouteau S."/>
            <person name="Franken C."/>
            <person name="Gibelin C."/>
            <person name="Gish J."/>
            <person name="Goldstein S."/>
            <person name="Gonzalez A.J."/>
            <person name="Green P.J."/>
            <person name="Hallab A."/>
            <person name="Hartog M."/>
            <person name="Hua A."/>
            <person name="Humphray S.J."/>
            <person name="Jeong D.H."/>
            <person name="Jing Y."/>
            <person name="Jocker A."/>
            <person name="Kenton S.M."/>
            <person name="Kim D.J."/>
            <person name="Klee K."/>
            <person name="Lai H."/>
            <person name="Lang C."/>
            <person name="Lin S."/>
            <person name="Macmil S.L."/>
            <person name="Magdelenat G."/>
            <person name="Matthews L."/>
            <person name="McCorrison J."/>
            <person name="Monaghan E.L."/>
            <person name="Mun J.H."/>
            <person name="Najar F.Z."/>
            <person name="Nicholson C."/>
            <person name="Noirot C."/>
            <person name="O'Bleness M."/>
            <person name="Paule C.R."/>
            <person name="Poulain J."/>
            <person name="Prion F."/>
            <person name="Qin B."/>
            <person name="Qu C."/>
            <person name="Retzel E.F."/>
            <person name="Riddle C."/>
            <person name="Sallet E."/>
            <person name="Samain S."/>
            <person name="Samson N."/>
            <person name="Sanders I."/>
            <person name="Saurat O."/>
            <person name="Scarpelli C."/>
            <person name="Schiex T."/>
            <person name="Segurens B."/>
            <person name="Severin A.J."/>
            <person name="Sherrier D.J."/>
            <person name="Shi R."/>
            <person name="Sims S."/>
            <person name="Singer S.R."/>
            <person name="Sinharoy S."/>
            <person name="Sterck L."/>
            <person name="Viollet A."/>
            <person name="Wang B.B."/>
            <person name="Wang K."/>
            <person name="Wang M."/>
            <person name="Wang X."/>
            <person name="Warfsmann J."/>
            <person name="Weissenbach J."/>
            <person name="White D.D."/>
            <person name="White J.D."/>
            <person name="Wiley G.B."/>
            <person name="Wincker P."/>
            <person name="Xing Y."/>
            <person name="Yang L."/>
            <person name="Yao Z."/>
            <person name="Ying F."/>
            <person name="Zhai J."/>
            <person name="Zhou L."/>
            <person name="Zuber A."/>
            <person name="Denarie J."/>
            <person name="Dixon R.A."/>
            <person name="May G.D."/>
            <person name="Schwartz D.C."/>
            <person name="Rogers J."/>
            <person name="Quetier F."/>
            <person name="Town C.D."/>
            <person name="Roe B.A."/>
        </authorList>
    </citation>
    <scope>NUCLEOTIDE SEQUENCE [LARGE SCALE GENOMIC DNA]</scope>
    <source>
        <strain evidence="1">A17</strain>
        <strain evidence="3 4">cv. Jemalong A17</strain>
    </source>
</reference>
<accession>G7JHG4</accession>
<evidence type="ECO:0000313" key="2">
    <source>
        <dbReference type="EMBL" id="AFK48026.1"/>
    </source>
</evidence>
<name>G7JHG4_MEDTR</name>
<dbReference type="EMBL" id="CM001220">
    <property type="protein sequence ID" value="AES89981.1"/>
    <property type="molecule type" value="Genomic_DNA"/>
</dbReference>
<dbReference type="AlphaFoldDB" id="G7JHG4"/>
<dbReference type="HOGENOM" id="CLU_181049_0_0_1"/>
<dbReference type="Proteomes" id="UP000002051">
    <property type="component" value="Chromosome 4"/>
</dbReference>
<reference evidence="3" key="4">
    <citation type="submission" date="2015-04" db="UniProtKB">
        <authorList>
            <consortium name="EnsemblPlants"/>
        </authorList>
    </citation>
    <scope>IDENTIFICATION</scope>
    <source>
        <strain evidence="3">cv. Jemalong A17</strain>
    </source>
</reference>
<proteinExistence type="evidence at transcript level"/>
<organism evidence="1 4">
    <name type="scientific">Medicago truncatula</name>
    <name type="common">Barrel medic</name>
    <name type="synonym">Medicago tribuloides</name>
    <dbReference type="NCBI Taxonomy" id="3880"/>
    <lineage>
        <taxon>Eukaryota</taxon>
        <taxon>Viridiplantae</taxon>
        <taxon>Streptophyta</taxon>
        <taxon>Embryophyta</taxon>
        <taxon>Tracheophyta</taxon>
        <taxon>Spermatophyta</taxon>
        <taxon>Magnoliopsida</taxon>
        <taxon>eudicotyledons</taxon>
        <taxon>Gunneridae</taxon>
        <taxon>Pentapetalae</taxon>
        <taxon>rosids</taxon>
        <taxon>fabids</taxon>
        <taxon>Fabales</taxon>
        <taxon>Fabaceae</taxon>
        <taxon>Papilionoideae</taxon>
        <taxon>50 kb inversion clade</taxon>
        <taxon>NPAAA clade</taxon>
        <taxon>Hologalegina</taxon>
        <taxon>IRL clade</taxon>
        <taxon>Trifolieae</taxon>
        <taxon>Medicago</taxon>
    </lineage>
</organism>
<reference evidence="2" key="2">
    <citation type="submission" date="2012-05" db="EMBL/GenBank/DDBJ databases">
        <authorList>
            <person name="Krishnakumar V."/>
            <person name="Cheung F."/>
            <person name="Xiao Y."/>
            <person name="Chan A."/>
            <person name="Moskal W.A."/>
            <person name="Town C.D."/>
        </authorList>
    </citation>
    <scope>NUCLEOTIDE SEQUENCE</scope>
</reference>
<evidence type="ECO:0000313" key="1">
    <source>
        <dbReference type="EMBL" id="AES89981.1"/>
    </source>
</evidence>
<dbReference type="EnsemblPlants" id="AES89981">
    <property type="protein sequence ID" value="AES89981"/>
    <property type="gene ID" value="MTR_4g082900"/>
</dbReference>
<reference evidence="1 4" key="3">
    <citation type="journal article" date="2014" name="BMC Genomics">
        <title>An improved genome release (version Mt4.0) for the model legume Medicago truncatula.</title>
        <authorList>
            <person name="Tang H."/>
            <person name="Krishnakumar V."/>
            <person name="Bidwell S."/>
            <person name="Rosen B."/>
            <person name="Chan A."/>
            <person name="Zhou S."/>
            <person name="Gentzbittel L."/>
            <person name="Childs K.L."/>
            <person name="Yandell M."/>
            <person name="Gundlach H."/>
            <person name="Mayer K.F."/>
            <person name="Schwartz D.C."/>
            <person name="Town C.D."/>
        </authorList>
    </citation>
    <scope>GENOME REANNOTATION</scope>
    <source>
        <strain evidence="3 4">cv. Jemalong A17</strain>
    </source>
</reference>
<gene>
    <name evidence="3" type="primary">11446301</name>
    <name evidence="1" type="ordered locus">MTR_4g082900</name>
</gene>
<dbReference type="EMBL" id="BT148232">
    <property type="protein sequence ID" value="AFK48026.1"/>
    <property type="molecule type" value="mRNA"/>
</dbReference>
<keyword evidence="4" id="KW-1185">Reference proteome</keyword>
<evidence type="ECO:0000313" key="4">
    <source>
        <dbReference type="Proteomes" id="UP000002051"/>
    </source>
</evidence>
<sequence>MAGPNDLLASAKDAAASAQKTVGNAASGAQKTLGNAAAGVHKTVGDYATTAANYVKPKPDPIGKTKGAVDGAAKSVGGLFK</sequence>